<keyword evidence="9" id="KW-0547">Nucleotide-binding</keyword>
<evidence type="ECO:0000256" key="16">
    <source>
        <dbReference type="ARBA" id="ARBA00023016"/>
    </source>
</evidence>
<dbReference type="SMART" id="SM00304">
    <property type="entry name" value="HAMP"/>
    <property type="match status" value="1"/>
</dbReference>
<dbReference type="Gene3D" id="6.10.340.10">
    <property type="match status" value="1"/>
</dbReference>
<dbReference type="Proteomes" id="UP000318050">
    <property type="component" value="Unassembled WGS sequence"/>
</dbReference>
<reference evidence="25 26" key="1">
    <citation type="submission" date="2019-06" db="EMBL/GenBank/DDBJ databases">
        <title>Genomic Encyclopedia of Type Strains, Phase IV (KMG-V): Genome sequencing to study the core and pangenomes of soil and plant-associated prokaryotes.</title>
        <authorList>
            <person name="Whitman W."/>
        </authorList>
    </citation>
    <scope>NUCLEOTIDE SEQUENCE [LARGE SCALE GENOMIC DNA]</scope>
    <source>
        <strain evidence="25 26">BR 11140</strain>
    </source>
</reference>
<dbReference type="GO" id="GO:0000155">
    <property type="term" value="F:phosphorelay sensor kinase activity"/>
    <property type="evidence" value="ECO:0007669"/>
    <property type="project" value="InterPro"/>
</dbReference>
<evidence type="ECO:0000256" key="3">
    <source>
        <dbReference type="ARBA" id="ARBA00001946"/>
    </source>
</evidence>
<evidence type="ECO:0000256" key="13">
    <source>
        <dbReference type="ARBA" id="ARBA00022842"/>
    </source>
</evidence>
<dbReference type="CDD" id="cd06225">
    <property type="entry name" value="HAMP"/>
    <property type="match status" value="1"/>
</dbReference>
<sequence>MKTGLFWKLLLAFWVAFFTITELVWVTVNLFGPPILGDDIVAQREAPVVLGALAAALKRAGLPAALEVLEALPPAERPRVEILPATVQPAQRGASDAVVERQARGPDGADYRLRFHYRTGGLLMKVMPSSPMILALFGGPIFGAVLAWYLLAPIRRLRQGFDRIAAGDLSVRLAPGMGGRHDEIADLARDFDVMAERLQQSIHARERLLHDVSHELRSPLSRLQLAIGLARQDPARVPGSLDRIEYEGRRLDSVVRELLSLARAESGHAPGDDYFDLTGVLESVLADARFEAEAIGVRIVSGLDSSVASEEAPNLHGNAELTRWALDNVVRNALRFSTRGQSVQVRHAYDDATRRFEIEVADEGPGAPSSLLPNLFEPFVRADRASPGFGLGLAVAKRAVLAQGGKIEAANRPAGGLVVRISLPVSRPLDSDPDGTSETGLARSVSSGRPPP</sequence>
<evidence type="ECO:0000256" key="14">
    <source>
        <dbReference type="ARBA" id="ARBA00022912"/>
    </source>
</evidence>
<evidence type="ECO:0000256" key="10">
    <source>
        <dbReference type="ARBA" id="ARBA00022777"/>
    </source>
</evidence>
<dbReference type="PROSITE" id="PS50109">
    <property type="entry name" value="HIS_KIN"/>
    <property type="match status" value="1"/>
</dbReference>
<feature type="compositionally biased region" description="Polar residues" evidence="21">
    <location>
        <begin position="434"/>
        <end position="452"/>
    </location>
</feature>
<protein>
    <recommendedName>
        <fullName evidence="19">Signal transduction histidine-protein kinase/phosphatase MprB</fullName>
        <ecNumber evidence="5">2.7.13.3</ecNumber>
    </recommendedName>
    <alternativeName>
        <fullName evidence="20">Mycobacterial persistence regulator B</fullName>
    </alternativeName>
</protein>
<feature type="transmembrane region" description="Helical" evidence="22">
    <location>
        <begin position="7"/>
        <end position="28"/>
    </location>
</feature>
<dbReference type="SUPFAM" id="SSF55874">
    <property type="entry name" value="ATPase domain of HSP90 chaperone/DNA topoisomerase II/histidine kinase"/>
    <property type="match status" value="1"/>
</dbReference>
<keyword evidence="8" id="KW-0808">Transferase</keyword>
<evidence type="ECO:0000256" key="1">
    <source>
        <dbReference type="ARBA" id="ARBA00000085"/>
    </source>
</evidence>
<feature type="domain" description="Histidine kinase" evidence="23">
    <location>
        <begin position="211"/>
        <end position="427"/>
    </location>
</feature>
<keyword evidence="12" id="KW-0067">ATP-binding</keyword>
<organism evidence="25 26">
    <name type="scientific">Nitrospirillum amazonense</name>
    <dbReference type="NCBI Taxonomy" id="28077"/>
    <lineage>
        <taxon>Bacteria</taxon>
        <taxon>Pseudomonadati</taxon>
        <taxon>Pseudomonadota</taxon>
        <taxon>Alphaproteobacteria</taxon>
        <taxon>Rhodospirillales</taxon>
        <taxon>Azospirillaceae</taxon>
        <taxon>Nitrospirillum</taxon>
    </lineage>
</organism>
<dbReference type="InterPro" id="IPR003661">
    <property type="entry name" value="HisK_dim/P_dom"/>
</dbReference>
<evidence type="ECO:0000256" key="9">
    <source>
        <dbReference type="ARBA" id="ARBA00022741"/>
    </source>
</evidence>
<comment type="caution">
    <text evidence="25">The sequence shown here is derived from an EMBL/GenBank/DDBJ whole genome shotgun (WGS) entry which is preliminary data.</text>
</comment>
<dbReference type="Pfam" id="PF00512">
    <property type="entry name" value="HisKA"/>
    <property type="match status" value="1"/>
</dbReference>
<keyword evidence="15" id="KW-0902">Two-component regulatory system</keyword>
<dbReference type="Pfam" id="PF00672">
    <property type="entry name" value="HAMP"/>
    <property type="match status" value="1"/>
</dbReference>
<keyword evidence="11" id="KW-0378">Hydrolase</keyword>
<feature type="domain" description="HAMP" evidence="24">
    <location>
        <begin position="148"/>
        <end position="203"/>
    </location>
</feature>
<keyword evidence="22" id="KW-1133">Transmembrane helix</keyword>
<dbReference type="PANTHER" id="PTHR44936">
    <property type="entry name" value="SENSOR PROTEIN CREC"/>
    <property type="match status" value="1"/>
</dbReference>
<dbReference type="GO" id="GO:0005886">
    <property type="term" value="C:plasma membrane"/>
    <property type="evidence" value="ECO:0007669"/>
    <property type="project" value="UniProtKB-SubCell"/>
</dbReference>
<evidence type="ECO:0000256" key="5">
    <source>
        <dbReference type="ARBA" id="ARBA00012438"/>
    </source>
</evidence>
<evidence type="ECO:0000256" key="6">
    <source>
        <dbReference type="ARBA" id="ARBA00022475"/>
    </source>
</evidence>
<keyword evidence="10 25" id="KW-0418">Kinase</keyword>
<comment type="catalytic activity">
    <reaction evidence="1">
        <text>ATP + protein L-histidine = ADP + protein N-phospho-L-histidine.</text>
        <dbReference type="EC" id="2.7.13.3"/>
    </reaction>
</comment>
<evidence type="ECO:0000256" key="2">
    <source>
        <dbReference type="ARBA" id="ARBA00001936"/>
    </source>
</evidence>
<evidence type="ECO:0000313" key="25">
    <source>
        <dbReference type="EMBL" id="TWB46284.1"/>
    </source>
</evidence>
<dbReference type="Gene3D" id="1.10.287.130">
    <property type="match status" value="1"/>
</dbReference>
<comment type="cofactor">
    <cofactor evidence="3">
        <name>Mg(2+)</name>
        <dbReference type="ChEBI" id="CHEBI:18420"/>
    </cofactor>
</comment>
<dbReference type="PROSITE" id="PS50885">
    <property type="entry name" value="HAMP"/>
    <property type="match status" value="1"/>
</dbReference>
<keyword evidence="22" id="KW-0812">Transmembrane</keyword>
<dbReference type="EC" id="2.7.13.3" evidence="5"/>
<keyword evidence="13" id="KW-0460">Magnesium</keyword>
<dbReference type="InterPro" id="IPR003594">
    <property type="entry name" value="HATPase_dom"/>
</dbReference>
<evidence type="ECO:0000256" key="8">
    <source>
        <dbReference type="ARBA" id="ARBA00022679"/>
    </source>
</evidence>
<dbReference type="InterPro" id="IPR050980">
    <property type="entry name" value="2C_sensor_his_kinase"/>
</dbReference>
<dbReference type="OrthoDB" id="9815202at2"/>
<evidence type="ECO:0000256" key="11">
    <source>
        <dbReference type="ARBA" id="ARBA00022801"/>
    </source>
</evidence>
<gene>
    <name evidence="25" type="ORF">FBZ92_1595</name>
</gene>
<dbReference type="SUPFAM" id="SSF47384">
    <property type="entry name" value="Homodimeric domain of signal transducing histidine kinase"/>
    <property type="match status" value="1"/>
</dbReference>
<dbReference type="Gene3D" id="3.30.565.10">
    <property type="entry name" value="Histidine kinase-like ATPase, C-terminal domain"/>
    <property type="match status" value="1"/>
</dbReference>
<keyword evidence="16" id="KW-0346">Stress response</keyword>
<dbReference type="SMART" id="SM00387">
    <property type="entry name" value="HATPase_c"/>
    <property type="match status" value="1"/>
</dbReference>
<feature type="transmembrane region" description="Helical" evidence="22">
    <location>
        <begin position="132"/>
        <end position="151"/>
    </location>
</feature>
<evidence type="ECO:0000256" key="17">
    <source>
        <dbReference type="ARBA" id="ARBA00023026"/>
    </source>
</evidence>
<dbReference type="InterPro" id="IPR004358">
    <property type="entry name" value="Sig_transdc_His_kin-like_C"/>
</dbReference>
<keyword evidence="6" id="KW-1003">Cell membrane</keyword>
<keyword evidence="17" id="KW-0843">Virulence</keyword>
<evidence type="ECO:0000256" key="12">
    <source>
        <dbReference type="ARBA" id="ARBA00022840"/>
    </source>
</evidence>
<evidence type="ECO:0000259" key="23">
    <source>
        <dbReference type="PROSITE" id="PS50109"/>
    </source>
</evidence>
<dbReference type="GO" id="GO:0004721">
    <property type="term" value="F:phosphoprotein phosphatase activity"/>
    <property type="evidence" value="ECO:0007669"/>
    <property type="project" value="UniProtKB-KW"/>
</dbReference>
<keyword evidence="7" id="KW-0597">Phosphoprotein</keyword>
<dbReference type="InterPro" id="IPR003660">
    <property type="entry name" value="HAMP_dom"/>
</dbReference>
<dbReference type="PRINTS" id="PR00344">
    <property type="entry name" value="BCTRLSENSOR"/>
</dbReference>
<keyword evidence="18" id="KW-0464">Manganese</keyword>
<evidence type="ECO:0000259" key="24">
    <source>
        <dbReference type="PROSITE" id="PS50885"/>
    </source>
</evidence>
<proteinExistence type="predicted"/>
<dbReference type="InterPro" id="IPR005467">
    <property type="entry name" value="His_kinase_dom"/>
</dbReference>
<name>A0A560HLU3_9PROT</name>
<evidence type="ECO:0000313" key="26">
    <source>
        <dbReference type="Proteomes" id="UP000318050"/>
    </source>
</evidence>
<evidence type="ECO:0000256" key="7">
    <source>
        <dbReference type="ARBA" id="ARBA00022553"/>
    </source>
</evidence>
<evidence type="ECO:0000256" key="22">
    <source>
        <dbReference type="SAM" id="Phobius"/>
    </source>
</evidence>
<evidence type="ECO:0000256" key="19">
    <source>
        <dbReference type="ARBA" id="ARBA00040454"/>
    </source>
</evidence>
<dbReference type="InterPro" id="IPR036890">
    <property type="entry name" value="HATPase_C_sf"/>
</dbReference>
<dbReference type="EMBL" id="VITT01000059">
    <property type="protein sequence ID" value="TWB46284.1"/>
    <property type="molecule type" value="Genomic_DNA"/>
</dbReference>
<evidence type="ECO:0000256" key="21">
    <source>
        <dbReference type="SAM" id="MobiDB-lite"/>
    </source>
</evidence>
<keyword evidence="14" id="KW-0904">Protein phosphatase</keyword>
<dbReference type="GO" id="GO:0005524">
    <property type="term" value="F:ATP binding"/>
    <property type="evidence" value="ECO:0007669"/>
    <property type="project" value="UniProtKB-KW"/>
</dbReference>
<accession>A0A560HLU3</accession>
<evidence type="ECO:0000256" key="4">
    <source>
        <dbReference type="ARBA" id="ARBA00004651"/>
    </source>
</evidence>
<dbReference type="CDD" id="cd00082">
    <property type="entry name" value="HisKA"/>
    <property type="match status" value="1"/>
</dbReference>
<dbReference type="InterPro" id="IPR036097">
    <property type="entry name" value="HisK_dim/P_sf"/>
</dbReference>
<comment type="cofactor">
    <cofactor evidence="2">
        <name>Mn(2+)</name>
        <dbReference type="ChEBI" id="CHEBI:29035"/>
    </cofactor>
</comment>
<evidence type="ECO:0000256" key="20">
    <source>
        <dbReference type="ARBA" id="ARBA00041776"/>
    </source>
</evidence>
<evidence type="ECO:0000256" key="18">
    <source>
        <dbReference type="ARBA" id="ARBA00023211"/>
    </source>
</evidence>
<dbReference type="SUPFAM" id="SSF158472">
    <property type="entry name" value="HAMP domain-like"/>
    <property type="match status" value="1"/>
</dbReference>
<comment type="subcellular location">
    <subcellularLocation>
        <location evidence="4">Cell membrane</location>
        <topology evidence="4">Multi-pass membrane protein</topology>
    </subcellularLocation>
</comment>
<dbReference type="PANTHER" id="PTHR44936:SF9">
    <property type="entry name" value="SENSOR PROTEIN CREC"/>
    <property type="match status" value="1"/>
</dbReference>
<evidence type="ECO:0000256" key="15">
    <source>
        <dbReference type="ARBA" id="ARBA00023012"/>
    </source>
</evidence>
<feature type="region of interest" description="Disordered" evidence="21">
    <location>
        <begin position="425"/>
        <end position="452"/>
    </location>
</feature>
<dbReference type="AlphaFoldDB" id="A0A560HLU3"/>
<dbReference type="SMART" id="SM00388">
    <property type="entry name" value="HisKA"/>
    <property type="match status" value="1"/>
</dbReference>
<keyword evidence="22" id="KW-0472">Membrane</keyword>
<dbReference type="Pfam" id="PF02518">
    <property type="entry name" value="HATPase_c"/>
    <property type="match status" value="1"/>
</dbReference>